<dbReference type="PANTHER" id="PTHR43046">
    <property type="entry name" value="GDP-MANNOSE MANNOSYL HYDROLASE"/>
    <property type="match status" value="1"/>
</dbReference>
<dbReference type="SUPFAM" id="SSF55811">
    <property type="entry name" value="Nudix"/>
    <property type="match status" value="1"/>
</dbReference>
<dbReference type="RefSeq" id="WP_104849588.1">
    <property type="nucleotide sequence ID" value="NZ_PKOZ01000005.1"/>
</dbReference>
<reference evidence="4 5" key="1">
    <citation type="submission" date="2017-12" db="EMBL/GenBank/DDBJ databases">
        <title>Taxonomic description and draft genome of Pradoshia cofamensis Gen. nov., sp. nov., a thermotolerant bacillale isolated from anterior gut of earthworm Eisenia fetida.</title>
        <authorList>
            <person name="Saha T."/>
            <person name="Chakraborty R."/>
        </authorList>
    </citation>
    <scope>NUCLEOTIDE SEQUENCE [LARGE SCALE GENOMIC DNA]</scope>
    <source>
        <strain evidence="4 5">EAG3</strain>
    </source>
</reference>
<name>A0A2S7MZX4_9BACI</name>
<evidence type="ECO:0000313" key="5">
    <source>
        <dbReference type="Proteomes" id="UP000239663"/>
    </source>
</evidence>
<dbReference type="Proteomes" id="UP000239663">
    <property type="component" value="Unassembled WGS sequence"/>
</dbReference>
<evidence type="ECO:0000259" key="3">
    <source>
        <dbReference type="PROSITE" id="PS51462"/>
    </source>
</evidence>
<dbReference type="AlphaFoldDB" id="A0A2S7MZX4"/>
<keyword evidence="5" id="KW-1185">Reference proteome</keyword>
<dbReference type="CDD" id="cd18886">
    <property type="entry name" value="NUDIX_MutT_Nudt1"/>
    <property type="match status" value="1"/>
</dbReference>
<comment type="cofactor">
    <cofactor evidence="1">
        <name>Mg(2+)</name>
        <dbReference type="ChEBI" id="CHEBI:18420"/>
    </cofactor>
</comment>
<evidence type="ECO:0000313" key="4">
    <source>
        <dbReference type="EMBL" id="PQD95329.1"/>
    </source>
</evidence>
<organism evidence="4 5">
    <name type="scientific">Pradoshia eiseniae</name>
    <dbReference type="NCBI Taxonomy" id="2064768"/>
    <lineage>
        <taxon>Bacteria</taxon>
        <taxon>Bacillati</taxon>
        <taxon>Bacillota</taxon>
        <taxon>Bacilli</taxon>
        <taxon>Bacillales</taxon>
        <taxon>Bacillaceae</taxon>
        <taxon>Pradoshia</taxon>
    </lineage>
</organism>
<dbReference type="OrthoDB" id="9800186at2"/>
<dbReference type="EMBL" id="PKOZ01000005">
    <property type="protein sequence ID" value="PQD95329.1"/>
    <property type="molecule type" value="Genomic_DNA"/>
</dbReference>
<protein>
    <submittedName>
        <fullName evidence="4">NUDIX hydrolase</fullName>
    </submittedName>
</protein>
<feature type="domain" description="Nudix hydrolase" evidence="3">
    <location>
        <begin position="1"/>
        <end position="127"/>
    </location>
</feature>
<gene>
    <name evidence="4" type="ORF">CYL18_11095</name>
</gene>
<dbReference type="PANTHER" id="PTHR43046:SF2">
    <property type="entry name" value="8-OXO-DGTP DIPHOSPHATASE-RELATED"/>
    <property type="match status" value="1"/>
</dbReference>
<dbReference type="InterPro" id="IPR000086">
    <property type="entry name" value="NUDIX_hydrolase_dom"/>
</dbReference>
<evidence type="ECO:0000256" key="1">
    <source>
        <dbReference type="ARBA" id="ARBA00001946"/>
    </source>
</evidence>
<keyword evidence="2 4" id="KW-0378">Hydrolase</keyword>
<dbReference type="PROSITE" id="PS51462">
    <property type="entry name" value="NUDIX"/>
    <property type="match status" value="1"/>
</dbReference>
<comment type="caution">
    <text evidence="4">The sequence shown here is derived from an EMBL/GenBank/DDBJ whole genome shotgun (WGS) entry which is preliminary data.</text>
</comment>
<dbReference type="InterPro" id="IPR015797">
    <property type="entry name" value="NUDIX_hydrolase-like_dom_sf"/>
</dbReference>
<sequence>MQRVTNCLYMKDGKALMLQKPRRNWWVAPGGKMETGESIRDSVIREYYEETNLRISNPVLKGIFTMVNLRGEEIVNEWMLFSFSAKEANGEALVDTEEGRLEWHTLDEIPSLPMAEGDRQIMNHLIQGTGVLIGTFRYTEDFKLIDYKLERNGE</sequence>
<dbReference type="Gene3D" id="3.90.79.10">
    <property type="entry name" value="Nucleoside Triphosphate Pyrophosphohydrolase"/>
    <property type="match status" value="1"/>
</dbReference>
<evidence type="ECO:0000256" key="2">
    <source>
        <dbReference type="ARBA" id="ARBA00022801"/>
    </source>
</evidence>
<accession>A0A2S7MZX4</accession>
<dbReference type="Pfam" id="PF00293">
    <property type="entry name" value="NUDIX"/>
    <property type="match status" value="1"/>
</dbReference>
<proteinExistence type="predicted"/>
<dbReference type="GO" id="GO:0016787">
    <property type="term" value="F:hydrolase activity"/>
    <property type="evidence" value="ECO:0007669"/>
    <property type="project" value="UniProtKB-KW"/>
</dbReference>